<dbReference type="SUPFAM" id="SSF53182">
    <property type="entry name" value="Pyrrolidone carboxyl peptidase (pyroglutamate aminopeptidase)"/>
    <property type="match status" value="1"/>
</dbReference>
<feature type="transmembrane region" description="Helical" evidence="2">
    <location>
        <begin position="16"/>
        <end position="36"/>
    </location>
</feature>
<dbReference type="EMBL" id="JAAPAO010000060">
    <property type="protein sequence ID" value="KAF4674596.1"/>
    <property type="molecule type" value="Genomic_DNA"/>
</dbReference>
<evidence type="ECO:0000313" key="4">
    <source>
        <dbReference type="Proteomes" id="UP000591131"/>
    </source>
</evidence>
<keyword evidence="2" id="KW-0812">Transmembrane</keyword>
<evidence type="ECO:0008006" key="5">
    <source>
        <dbReference type="Google" id="ProtNLM"/>
    </source>
</evidence>
<dbReference type="AlphaFoldDB" id="A0A7J6MT42"/>
<proteinExistence type="predicted"/>
<keyword evidence="2" id="KW-0472">Membrane</keyword>
<accession>A0A7J6MT42</accession>
<organism evidence="3 4">
    <name type="scientific">Perkinsus chesapeaki</name>
    <name type="common">Clam parasite</name>
    <name type="synonym">Perkinsus andrewsi</name>
    <dbReference type="NCBI Taxonomy" id="330153"/>
    <lineage>
        <taxon>Eukaryota</taxon>
        <taxon>Sar</taxon>
        <taxon>Alveolata</taxon>
        <taxon>Perkinsozoa</taxon>
        <taxon>Perkinsea</taxon>
        <taxon>Perkinsida</taxon>
        <taxon>Perkinsidae</taxon>
        <taxon>Perkinsus</taxon>
    </lineage>
</organism>
<feature type="region of interest" description="Disordered" evidence="1">
    <location>
        <begin position="46"/>
        <end position="70"/>
    </location>
</feature>
<evidence type="ECO:0000256" key="2">
    <source>
        <dbReference type="SAM" id="Phobius"/>
    </source>
</evidence>
<dbReference type="Proteomes" id="UP000591131">
    <property type="component" value="Unassembled WGS sequence"/>
</dbReference>
<evidence type="ECO:0000313" key="3">
    <source>
        <dbReference type="EMBL" id="KAF4674596.1"/>
    </source>
</evidence>
<comment type="caution">
    <text evidence="3">The sequence shown here is derived from an EMBL/GenBank/DDBJ whole genome shotgun (WGS) entry which is preliminary data.</text>
</comment>
<dbReference type="InterPro" id="IPR036440">
    <property type="entry name" value="Peptidase_C15-like_sf"/>
</dbReference>
<dbReference type="Gene3D" id="3.40.630.20">
    <property type="entry name" value="Peptidase C15, pyroglutamyl peptidase I-like"/>
    <property type="match status" value="1"/>
</dbReference>
<gene>
    <name evidence="3" type="ORF">FOL47_008987</name>
</gene>
<dbReference type="GO" id="GO:0016920">
    <property type="term" value="F:pyroglutamyl-peptidase activity"/>
    <property type="evidence" value="ECO:0007669"/>
    <property type="project" value="InterPro"/>
</dbReference>
<dbReference type="OrthoDB" id="407146at2759"/>
<name>A0A7J6MT42_PERCH</name>
<dbReference type="InterPro" id="IPR000816">
    <property type="entry name" value="Peptidase_C15"/>
</dbReference>
<dbReference type="GO" id="GO:0005829">
    <property type="term" value="C:cytosol"/>
    <property type="evidence" value="ECO:0007669"/>
    <property type="project" value="InterPro"/>
</dbReference>
<keyword evidence="4" id="KW-1185">Reference proteome</keyword>
<sequence>MSTITEAKSVPSDMDLIIMFASLLMALTNLAFVCYVRMTREYDEPCGGDVNQSDNVAPMSPLDDGTGEGKADHLETEEASIQPGNVFLHPRRFFIMDNPAESTSTVPFLPVTNRTEYRKGRSLGHAGYSPTTGLPLHATAAGGSGLTRWLCGALLLLVLVVAGYLVSTRKVEGHLEHPGAMPADSADTARLTSLRVSASTFAEASSRPSNIVWVTGYQPFKDFTFNPSAAVASSLNGSCTLDYCIQAYQLPVDHTGASEPARWLRDPSVPKPAAIVLLGLEDRAKGLKLEIAAKNVLADSNSSLPIIAKEQYILPSTAKLGYINTTHTEEPLEWSVDAGNYYCNEIYFRTLSEIRSQGLNIPTIFVHLPEPSTSSVGEDDRLIRHIISQLLL</sequence>
<feature type="transmembrane region" description="Helical" evidence="2">
    <location>
        <begin position="146"/>
        <end position="166"/>
    </location>
</feature>
<evidence type="ECO:0000256" key="1">
    <source>
        <dbReference type="SAM" id="MobiDB-lite"/>
    </source>
</evidence>
<protein>
    <recommendedName>
        <fullName evidence="5">Pyroglutamyl-peptidase 1</fullName>
    </recommendedName>
</protein>
<dbReference type="PRINTS" id="PR00706">
    <property type="entry name" value="PYROGLUPTASE"/>
</dbReference>
<keyword evidence="2" id="KW-1133">Transmembrane helix</keyword>
<reference evidence="3 4" key="1">
    <citation type="submission" date="2020-04" db="EMBL/GenBank/DDBJ databases">
        <title>Perkinsus chesapeaki whole genome sequence.</title>
        <authorList>
            <person name="Bogema D.R."/>
        </authorList>
    </citation>
    <scope>NUCLEOTIDE SEQUENCE [LARGE SCALE GENOMIC DNA]</scope>
    <source>
        <strain evidence="3">ATCC PRA-425</strain>
    </source>
</reference>
<dbReference type="GO" id="GO:0006508">
    <property type="term" value="P:proteolysis"/>
    <property type="evidence" value="ECO:0007669"/>
    <property type="project" value="InterPro"/>
</dbReference>